<dbReference type="GO" id="GO:0016987">
    <property type="term" value="F:sigma factor activity"/>
    <property type="evidence" value="ECO:0007669"/>
    <property type="project" value="UniProtKB-KW"/>
</dbReference>
<evidence type="ECO:0000313" key="8">
    <source>
        <dbReference type="EMBL" id="PCH61926.1"/>
    </source>
</evidence>
<feature type="domain" description="RNA polymerase sigma factor 70 region 4 type 2" evidence="7">
    <location>
        <begin position="130"/>
        <end position="175"/>
    </location>
</feature>
<evidence type="ECO:0000256" key="1">
    <source>
        <dbReference type="ARBA" id="ARBA00010641"/>
    </source>
</evidence>
<evidence type="ECO:0000256" key="3">
    <source>
        <dbReference type="ARBA" id="ARBA00023082"/>
    </source>
</evidence>
<comment type="caution">
    <text evidence="8">The sequence shown here is derived from an EMBL/GenBank/DDBJ whole genome shotgun (WGS) entry which is preliminary data.</text>
</comment>
<organism evidence="8 9">
    <name type="scientific">SAR86 cluster bacterium</name>
    <dbReference type="NCBI Taxonomy" id="2030880"/>
    <lineage>
        <taxon>Bacteria</taxon>
        <taxon>Pseudomonadati</taxon>
        <taxon>Pseudomonadota</taxon>
        <taxon>Gammaproteobacteria</taxon>
        <taxon>SAR86 cluster</taxon>
    </lineage>
</organism>
<dbReference type="Proteomes" id="UP000218172">
    <property type="component" value="Unassembled WGS sequence"/>
</dbReference>
<protein>
    <recommendedName>
        <fullName evidence="10">RNA polymerase subunit sigma-24</fullName>
    </recommendedName>
</protein>
<accession>A0A2A4MQQ8</accession>
<dbReference type="Gene3D" id="1.10.1740.10">
    <property type="match status" value="1"/>
</dbReference>
<evidence type="ECO:0000256" key="4">
    <source>
        <dbReference type="ARBA" id="ARBA00023125"/>
    </source>
</evidence>
<dbReference type="PANTHER" id="PTHR43133">
    <property type="entry name" value="RNA POLYMERASE ECF-TYPE SIGMA FACTO"/>
    <property type="match status" value="1"/>
</dbReference>
<dbReference type="GO" id="GO:0003677">
    <property type="term" value="F:DNA binding"/>
    <property type="evidence" value="ECO:0007669"/>
    <property type="project" value="UniProtKB-KW"/>
</dbReference>
<sequence>MLRILSSIRSDESLMLKYQRGDSAAFETLYKRHKNALFGYLYRSHVDLDAIEEIAQETWMAVINAAERYRDSAKFKTYLYAIAHRKLVDFWRRNKHQRLNDSVDEHGESLVEKLAATGSRQNASNVDLSMDLLLALESLSKDQQQAYLLKQEGFSRKEIALMTDSNEETIKSRIRYASANLKRLLEVQYAH</sequence>
<dbReference type="EMBL" id="NVQR01000051">
    <property type="protein sequence ID" value="PCH61926.1"/>
    <property type="molecule type" value="Genomic_DNA"/>
</dbReference>
<reference evidence="9" key="1">
    <citation type="submission" date="2017-08" db="EMBL/GenBank/DDBJ databases">
        <title>A dynamic microbial community with high functional redundancy inhabits the cold, oxic subseafloor aquifer.</title>
        <authorList>
            <person name="Tully B.J."/>
            <person name="Wheat C.G."/>
            <person name="Glazer B.T."/>
            <person name="Huber J.A."/>
        </authorList>
    </citation>
    <scope>NUCLEOTIDE SEQUENCE [LARGE SCALE GENOMIC DNA]</scope>
</reference>
<evidence type="ECO:0000256" key="5">
    <source>
        <dbReference type="ARBA" id="ARBA00023163"/>
    </source>
</evidence>
<dbReference type="Gene3D" id="1.10.10.10">
    <property type="entry name" value="Winged helix-like DNA-binding domain superfamily/Winged helix DNA-binding domain"/>
    <property type="match status" value="1"/>
</dbReference>
<evidence type="ECO:0000259" key="6">
    <source>
        <dbReference type="Pfam" id="PF04542"/>
    </source>
</evidence>
<keyword evidence="3" id="KW-0731">Sigma factor</keyword>
<gene>
    <name evidence="8" type="ORF">COC19_03745</name>
</gene>
<dbReference type="GO" id="GO:0006352">
    <property type="term" value="P:DNA-templated transcription initiation"/>
    <property type="evidence" value="ECO:0007669"/>
    <property type="project" value="InterPro"/>
</dbReference>
<evidence type="ECO:0000313" key="9">
    <source>
        <dbReference type="Proteomes" id="UP000218172"/>
    </source>
</evidence>
<dbReference type="InterPro" id="IPR013249">
    <property type="entry name" value="RNA_pol_sigma70_r4_t2"/>
</dbReference>
<dbReference type="InterPro" id="IPR014284">
    <property type="entry name" value="RNA_pol_sigma-70_dom"/>
</dbReference>
<dbReference type="InterPro" id="IPR007627">
    <property type="entry name" value="RNA_pol_sigma70_r2"/>
</dbReference>
<dbReference type="InterPro" id="IPR013324">
    <property type="entry name" value="RNA_pol_sigma_r3/r4-like"/>
</dbReference>
<dbReference type="PANTHER" id="PTHR43133:SF8">
    <property type="entry name" value="RNA POLYMERASE SIGMA FACTOR HI_1459-RELATED"/>
    <property type="match status" value="1"/>
</dbReference>
<feature type="domain" description="RNA polymerase sigma-70 region 2" evidence="6">
    <location>
        <begin position="29"/>
        <end position="95"/>
    </location>
</feature>
<name>A0A2A4MQQ8_9GAMM</name>
<dbReference type="Pfam" id="PF08281">
    <property type="entry name" value="Sigma70_r4_2"/>
    <property type="match status" value="1"/>
</dbReference>
<dbReference type="InterPro" id="IPR013325">
    <property type="entry name" value="RNA_pol_sigma_r2"/>
</dbReference>
<dbReference type="NCBIfam" id="TIGR02937">
    <property type="entry name" value="sigma70-ECF"/>
    <property type="match status" value="1"/>
</dbReference>
<dbReference type="InterPro" id="IPR036388">
    <property type="entry name" value="WH-like_DNA-bd_sf"/>
</dbReference>
<keyword evidence="2" id="KW-0805">Transcription regulation</keyword>
<dbReference type="SUPFAM" id="SSF88946">
    <property type="entry name" value="Sigma2 domain of RNA polymerase sigma factors"/>
    <property type="match status" value="1"/>
</dbReference>
<dbReference type="SUPFAM" id="SSF88659">
    <property type="entry name" value="Sigma3 and sigma4 domains of RNA polymerase sigma factors"/>
    <property type="match status" value="1"/>
</dbReference>
<evidence type="ECO:0008006" key="10">
    <source>
        <dbReference type="Google" id="ProtNLM"/>
    </source>
</evidence>
<dbReference type="Pfam" id="PF04542">
    <property type="entry name" value="Sigma70_r2"/>
    <property type="match status" value="1"/>
</dbReference>
<keyword evidence="5" id="KW-0804">Transcription</keyword>
<comment type="similarity">
    <text evidence="1">Belongs to the sigma-70 factor family. ECF subfamily.</text>
</comment>
<dbReference type="InterPro" id="IPR039425">
    <property type="entry name" value="RNA_pol_sigma-70-like"/>
</dbReference>
<proteinExistence type="inferred from homology"/>
<keyword evidence="4" id="KW-0238">DNA-binding</keyword>
<dbReference type="AlphaFoldDB" id="A0A2A4MQQ8"/>
<evidence type="ECO:0000256" key="2">
    <source>
        <dbReference type="ARBA" id="ARBA00023015"/>
    </source>
</evidence>
<evidence type="ECO:0000259" key="7">
    <source>
        <dbReference type="Pfam" id="PF08281"/>
    </source>
</evidence>